<accession>A0A0F8YCL7</accession>
<dbReference type="AlphaFoldDB" id="A0A0F8YCL7"/>
<proteinExistence type="predicted"/>
<name>A0A0F8YCL7_9ZZZZ</name>
<comment type="caution">
    <text evidence="1">The sequence shown here is derived from an EMBL/GenBank/DDBJ whole genome shotgun (WGS) entry which is preliminary data.</text>
</comment>
<dbReference type="EMBL" id="LAZR01067295">
    <property type="protein sequence ID" value="KKK51864.1"/>
    <property type="molecule type" value="Genomic_DNA"/>
</dbReference>
<sequence>MKMELTSREHTDLFAAICTRIGHVKDLLKIPAFKEDKTYKNELDRLRNLKEKLQYNG</sequence>
<protein>
    <submittedName>
        <fullName evidence="1">Uncharacterized protein</fullName>
    </submittedName>
</protein>
<gene>
    <name evidence="1" type="ORF">LCGC14_3110690</name>
</gene>
<reference evidence="1" key="1">
    <citation type="journal article" date="2015" name="Nature">
        <title>Complex archaea that bridge the gap between prokaryotes and eukaryotes.</title>
        <authorList>
            <person name="Spang A."/>
            <person name="Saw J.H."/>
            <person name="Jorgensen S.L."/>
            <person name="Zaremba-Niedzwiedzka K."/>
            <person name="Martijn J."/>
            <person name="Lind A.E."/>
            <person name="van Eijk R."/>
            <person name="Schleper C."/>
            <person name="Guy L."/>
            <person name="Ettema T.J."/>
        </authorList>
    </citation>
    <scope>NUCLEOTIDE SEQUENCE</scope>
</reference>
<organism evidence="1">
    <name type="scientific">marine sediment metagenome</name>
    <dbReference type="NCBI Taxonomy" id="412755"/>
    <lineage>
        <taxon>unclassified sequences</taxon>
        <taxon>metagenomes</taxon>
        <taxon>ecological metagenomes</taxon>
    </lineage>
</organism>
<evidence type="ECO:0000313" key="1">
    <source>
        <dbReference type="EMBL" id="KKK51864.1"/>
    </source>
</evidence>